<protein>
    <recommendedName>
        <fullName evidence="4">Transposase DDE domain-containing protein</fullName>
    </recommendedName>
</protein>
<accession>A0A1G7RB65</accession>
<organism evidence="2 3">
    <name type="scientific">Fontibacillus panacisegetis</name>
    <dbReference type="NCBI Taxonomy" id="670482"/>
    <lineage>
        <taxon>Bacteria</taxon>
        <taxon>Bacillati</taxon>
        <taxon>Bacillota</taxon>
        <taxon>Bacilli</taxon>
        <taxon>Bacillales</taxon>
        <taxon>Paenibacillaceae</taxon>
        <taxon>Fontibacillus</taxon>
    </lineage>
</organism>
<name>A0A1G7RB65_9BACL</name>
<evidence type="ECO:0000313" key="2">
    <source>
        <dbReference type="EMBL" id="SDG07963.1"/>
    </source>
</evidence>
<feature type="region of interest" description="Disordered" evidence="1">
    <location>
        <begin position="43"/>
        <end position="64"/>
    </location>
</feature>
<feature type="compositionally biased region" description="Basic and acidic residues" evidence="1">
    <location>
        <begin position="46"/>
        <end position="64"/>
    </location>
</feature>
<proteinExistence type="predicted"/>
<keyword evidence="3" id="KW-1185">Reference proteome</keyword>
<sequence>MDSTTITVGKMRLPWAPNHGNRAGIKLHVAFYPEYGQPQQVIESIGSKHDGPIGEDRKSRLYSG</sequence>
<evidence type="ECO:0000313" key="3">
    <source>
        <dbReference type="Proteomes" id="UP000198972"/>
    </source>
</evidence>
<dbReference type="AlphaFoldDB" id="A0A1G7RB65"/>
<dbReference type="Proteomes" id="UP000198972">
    <property type="component" value="Unassembled WGS sequence"/>
</dbReference>
<dbReference type="EMBL" id="FNBG01000025">
    <property type="protein sequence ID" value="SDG07963.1"/>
    <property type="molecule type" value="Genomic_DNA"/>
</dbReference>
<evidence type="ECO:0008006" key="4">
    <source>
        <dbReference type="Google" id="ProtNLM"/>
    </source>
</evidence>
<gene>
    <name evidence="2" type="ORF">SAMN04488542_12559</name>
</gene>
<dbReference type="OrthoDB" id="368860at2"/>
<reference evidence="2 3" key="1">
    <citation type="submission" date="2016-10" db="EMBL/GenBank/DDBJ databases">
        <authorList>
            <person name="de Groot N.N."/>
        </authorList>
    </citation>
    <scope>NUCLEOTIDE SEQUENCE [LARGE SCALE GENOMIC DNA]</scope>
    <source>
        <strain evidence="2 3">DSM 28129</strain>
    </source>
</reference>
<evidence type="ECO:0000256" key="1">
    <source>
        <dbReference type="SAM" id="MobiDB-lite"/>
    </source>
</evidence>
<dbReference type="RefSeq" id="WP_091234100.1">
    <property type="nucleotide sequence ID" value="NZ_FNBG01000025.1"/>
</dbReference>
<dbReference type="STRING" id="670482.SAMN04488542_12559"/>